<evidence type="ECO:0000313" key="2">
    <source>
        <dbReference type="EMBL" id="SEH15982.1"/>
    </source>
</evidence>
<keyword evidence="3" id="KW-1185">Reference proteome</keyword>
<keyword evidence="1" id="KW-0472">Membrane</keyword>
<dbReference type="InterPro" id="IPR058328">
    <property type="entry name" value="DUF8015"/>
</dbReference>
<feature type="transmembrane region" description="Helical" evidence="1">
    <location>
        <begin position="35"/>
        <end position="52"/>
    </location>
</feature>
<gene>
    <name evidence="2" type="ORF">SAMN04487967_2352</name>
</gene>
<evidence type="ECO:0000256" key="1">
    <source>
        <dbReference type="SAM" id="Phobius"/>
    </source>
</evidence>
<dbReference type="Pfam" id="PF26047">
    <property type="entry name" value="DUF8015"/>
    <property type="match status" value="1"/>
</dbReference>
<feature type="transmembrane region" description="Helical" evidence="1">
    <location>
        <begin position="64"/>
        <end position="83"/>
    </location>
</feature>
<dbReference type="RefSeq" id="WP_090507174.1">
    <property type="nucleotide sequence ID" value="NZ_FNWL01000002.1"/>
</dbReference>
<evidence type="ECO:0000313" key="3">
    <source>
        <dbReference type="Proteomes" id="UP000199112"/>
    </source>
</evidence>
<dbReference type="EMBL" id="FNWL01000002">
    <property type="protein sequence ID" value="SEH15982.1"/>
    <property type="molecule type" value="Genomic_DNA"/>
</dbReference>
<reference evidence="3" key="1">
    <citation type="submission" date="2016-10" db="EMBL/GenBank/DDBJ databases">
        <authorList>
            <person name="Varghese N."/>
            <person name="Submissions S."/>
        </authorList>
    </citation>
    <scope>NUCLEOTIDE SEQUENCE [LARGE SCALE GENOMIC DNA]</scope>
    <source>
        <strain evidence="3">CGMCC 1.8981</strain>
    </source>
</reference>
<sequence length="84" mass="8518">MASLEYYDKLLLAIAGSLALGVAIGVVTSVAISTGVAGGSVVATVFVYEAMFRNPPSPVTSAQVKVAAVVWHAFLVIAIVAALL</sequence>
<dbReference type="AlphaFoldDB" id="A0A1H6G011"/>
<keyword evidence="1" id="KW-0812">Transmembrane</keyword>
<keyword evidence="1" id="KW-1133">Transmembrane helix</keyword>
<name>A0A1H6G011_9EURY</name>
<proteinExistence type="predicted"/>
<accession>A0A1H6G011</accession>
<organism evidence="2 3">
    <name type="scientific">Natronorubrum sediminis</name>
    <dbReference type="NCBI Taxonomy" id="640943"/>
    <lineage>
        <taxon>Archaea</taxon>
        <taxon>Methanobacteriati</taxon>
        <taxon>Methanobacteriota</taxon>
        <taxon>Stenosarchaea group</taxon>
        <taxon>Halobacteria</taxon>
        <taxon>Halobacteriales</taxon>
        <taxon>Natrialbaceae</taxon>
        <taxon>Natronorubrum</taxon>
    </lineage>
</organism>
<protein>
    <submittedName>
        <fullName evidence="2">Uncharacterized protein</fullName>
    </submittedName>
</protein>
<dbReference type="Proteomes" id="UP000199112">
    <property type="component" value="Unassembled WGS sequence"/>
</dbReference>